<reference evidence="1 2" key="1">
    <citation type="submission" date="2019-08" db="EMBL/GenBank/DDBJ databases">
        <title>Calorimonas adulescens gen. nov., sp. nov., an anaerobic thermophilic bacterium from Sakhalin hot spring.</title>
        <authorList>
            <person name="Khomyakova M.A."/>
            <person name="Merkel A.Y."/>
            <person name="Novikov A."/>
            <person name="Bonch-Osmolovskaya E.A."/>
            <person name="Slobodkin A.I."/>
        </authorList>
    </citation>
    <scope>NUCLEOTIDE SEQUENCE [LARGE SCALE GENOMIC DNA]</scope>
    <source>
        <strain evidence="1 2">A05MB</strain>
    </source>
</reference>
<accession>A0A5D8Q8I3</accession>
<sequence length="135" mass="14637">MSDNPINSLMDTTMVNLKQMVDVNTIVGDPVESPDGSVIIPISRVSFGFIAGGGEYEDNNKENKTNLPFVGGSGAGISVNPVAFLVVGNGQIRLLPINENPLLDRLLDIAPQLIEKLQTLIENVKKNNHENRDLK</sequence>
<name>A0A5D8Q8I3_9THEO</name>
<comment type="caution">
    <text evidence="1">The sequence shown here is derived from an EMBL/GenBank/DDBJ whole genome shotgun (WGS) entry which is preliminary data.</text>
</comment>
<dbReference type="EMBL" id="VTPS01000023">
    <property type="protein sequence ID" value="TZE80821.1"/>
    <property type="molecule type" value="Genomic_DNA"/>
</dbReference>
<dbReference type="InterPro" id="IPR014229">
    <property type="entry name" value="Spore_YtfJ"/>
</dbReference>
<gene>
    <name evidence="1" type="primary">ytfJ</name>
    <name evidence="1" type="ORF">FWJ32_11990</name>
</gene>
<dbReference type="Pfam" id="PF09579">
    <property type="entry name" value="Spore_YtfJ"/>
    <property type="match status" value="1"/>
</dbReference>
<dbReference type="PIRSF" id="PIRSF021377">
    <property type="entry name" value="YtfJ"/>
    <property type="match status" value="1"/>
</dbReference>
<protein>
    <submittedName>
        <fullName evidence="1">Sporulation protein YtfJ</fullName>
    </submittedName>
</protein>
<dbReference type="RefSeq" id="WP_149546200.1">
    <property type="nucleotide sequence ID" value="NZ_VTPS01000023.1"/>
</dbReference>
<dbReference type="Proteomes" id="UP000322976">
    <property type="component" value="Unassembled WGS sequence"/>
</dbReference>
<dbReference type="NCBIfam" id="TIGR02874">
    <property type="entry name" value="spore_ytfJ"/>
    <property type="match status" value="1"/>
</dbReference>
<evidence type="ECO:0000313" key="2">
    <source>
        <dbReference type="Proteomes" id="UP000322976"/>
    </source>
</evidence>
<dbReference type="AlphaFoldDB" id="A0A5D8Q8I3"/>
<evidence type="ECO:0000313" key="1">
    <source>
        <dbReference type="EMBL" id="TZE80821.1"/>
    </source>
</evidence>
<organism evidence="1 2">
    <name type="scientific">Calorimonas adulescens</name>
    <dbReference type="NCBI Taxonomy" id="2606906"/>
    <lineage>
        <taxon>Bacteria</taxon>
        <taxon>Bacillati</taxon>
        <taxon>Bacillota</taxon>
        <taxon>Clostridia</taxon>
        <taxon>Thermoanaerobacterales</taxon>
        <taxon>Thermoanaerobacteraceae</taxon>
        <taxon>Calorimonas</taxon>
    </lineage>
</organism>
<proteinExistence type="predicted"/>
<dbReference type="PANTHER" id="PTHR39162:SF1">
    <property type="entry name" value="SPORULATION PROTEIN YTFJ"/>
    <property type="match status" value="1"/>
</dbReference>
<dbReference type="PANTHER" id="PTHR39162">
    <property type="entry name" value="GLL3345 PROTEIN"/>
    <property type="match status" value="1"/>
</dbReference>
<keyword evidence="2" id="KW-1185">Reference proteome</keyword>